<proteinExistence type="predicted"/>
<reference evidence="2" key="1">
    <citation type="journal article" date="2019" name="Int. J. Syst. Evol. Microbiol.">
        <title>The Global Catalogue of Microorganisms (GCM) 10K type strain sequencing project: providing services to taxonomists for standard genome sequencing and annotation.</title>
        <authorList>
            <consortium name="The Broad Institute Genomics Platform"/>
            <consortium name="The Broad Institute Genome Sequencing Center for Infectious Disease"/>
            <person name="Wu L."/>
            <person name="Ma J."/>
        </authorList>
    </citation>
    <scope>NUCLEOTIDE SEQUENCE [LARGE SCALE GENOMIC DNA]</scope>
    <source>
        <strain evidence="2">JCM 12389</strain>
    </source>
</reference>
<sequence>MGQQKDNNKTSFFDVERMINEGLGGGMIDSLNKELQLEAAEEGEAK</sequence>
<organism evidence="1 2">
    <name type="scientific">Salinibacillus aidingensis</name>
    <dbReference type="NCBI Taxonomy" id="237684"/>
    <lineage>
        <taxon>Bacteria</taxon>
        <taxon>Bacillati</taxon>
        <taxon>Bacillota</taxon>
        <taxon>Bacilli</taxon>
        <taxon>Bacillales</taxon>
        <taxon>Bacillaceae</taxon>
        <taxon>Salinibacillus</taxon>
    </lineage>
</organism>
<name>A0ABP3L4T5_9BACI</name>
<keyword evidence="2" id="KW-1185">Reference proteome</keyword>
<comment type="caution">
    <text evidence="1">The sequence shown here is derived from an EMBL/GenBank/DDBJ whole genome shotgun (WGS) entry which is preliminary data.</text>
</comment>
<dbReference type="RefSeq" id="WP_343839940.1">
    <property type="nucleotide sequence ID" value="NZ_BAAADO010000003.1"/>
</dbReference>
<evidence type="ECO:0000313" key="1">
    <source>
        <dbReference type="EMBL" id="GAA0492220.1"/>
    </source>
</evidence>
<accession>A0ABP3L4T5</accession>
<protein>
    <recommendedName>
        <fullName evidence="3">Small, acid-soluble spore protein, alpha/beta type</fullName>
    </recommendedName>
</protein>
<dbReference type="Proteomes" id="UP001500880">
    <property type="component" value="Unassembled WGS sequence"/>
</dbReference>
<evidence type="ECO:0000313" key="2">
    <source>
        <dbReference type="Proteomes" id="UP001500880"/>
    </source>
</evidence>
<evidence type="ECO:0008006" key="3">
    <source>
        <dbReference type="Google" id="ProtNLM"/>
    </source>
</evidence>
<gene>
    <name evidence="1" type="ORF">GCM10008986_18100</name>
</gene>
<dbReference type="EMBL" id="BAAADO010000003">
    <property type="protein sequence ID" value="GAA0492220.1"/>
    <property type="molecule type" value="Genomic_DNA"/>
</dbReference>